<protein>
    <submittedName>
        <fullName evidence="1">RAP domain-containing protein</fullName>
    </submittedName>
</protein>
<organism evidence="1">
    <name type="scientific">Echinostoma caproni</name>
    <dbReference type="NCBI Taxonomy" id="27848"/>
    <lineage>
        <taxon>Eukaryota</taxon>
        <taxon>Metazoa</taxon>
        <taxon>Spiralia</taxon>
        <taxon>Lophotrochozoa</taxon>
        <taxon>Platyhelminthes</taxon>
        <taxon>Trematoda</taxon>
        <taxon>Digenea</taxon>
        <taxon>Plagiorchiida</taxon>
        <taxon>Echinostomata</taxon>
        <taxon>Echinostomatoidea</taxon>
        <taxon>Echinostomatidae</taxon>
        <taxon>Echinostoma</taxon>
    </lineage>
</organism>
<dbReference type="AlphaFoldDB" id="A0A183AME6"/>
<sequence>LFWSSWEAQILPNPLRAIGQVASSYLMTKDLDGMASYFDRSSKQFGNMLETILTQQNMKALLDHNFEANLGLLEQMIANPFLPISTATTAACALENLIQQYGSKAKALEHWKHGTSEYWPIQILNKRFQGISHLQKLRNIHNAVDDLCKSGNLFAAHSLRQWATQMGLLLFPKTNELMVLTPYFVTPSFRAYPLEKWALSHDLCQHTPVSLSGRQLRALDELITSKSIQAANLTSIPHDTAKWLVDNVSEPRSSSHEIDLNNTNCLPTWLVVAQCLQHSGSHFAQPSTWFTLGSTWLDQVPDTSMWLRDLTDWIRFAPSVEHKSALLLAGLFHSKSQSWIIKNYLMNSNAVYSLLVSEAIEQLSEEQRKQLYEILKPQQTNVEAVANVVRELSITPMDMEKVKRAADTIPKDCLTKELASLIGAKPSLKPNVLQFLSKHHPDLVPAFFNDVLATISIRPRFLRLARQFYDDMTEAKIELSQLDVKNQAFMYTAVHLLDPVQSLTPETFVGLNKFLTVIAEHMDGNLLQSAVLNARPFISYGIGEAFLALARFYRGEKLDWFDRACIRYHKLGPLLQIRGTSTVRSKQSTARYVDPNEELSLRYILYSQSAILRQPLSAVAESLIRAQSDPDQLNSQLALVSASWSIQRRNALLAYLTAEGASQVIERVIALTPESNRLKQLPFQAFATMIQAHYKADVNPEEARKVIQSALSSLAQIPASDIASCLKGPHVESLFRCWPNEKLPELVKFVHDSSPTERSSINLQLTSILINRGRLDLAEQLIKAIGPLPVTFLAGSPRHTLLPEDFKATLKYLRAADPDHVPAFVDTCLRNAGKWWLLWS</sequence>
<evidence type="ECO:0000313" key="1">
    <source>
        <dbReference type="WBParaSite" id="ECPE_0000815301-mRNA-1"/>
    </source>
</evidence>
<dbReference type="WBParaSite" id="ECPE_0000815301-mRNA-1">
    <property type="protein sequence ID" value="ECPE_0000815301-mRNA-1"/>
    <property type="gene ID" value="ECPE_0000815301"/>
</dbReference>
<proteinExistence type="predicted"/>
<name>A0A183AME6_9TREM</name>
<accession>A0A183AME6</accession>
<reference evidence="1" key="1">
    <citation type="submission" date="2016-06" db="UniProtKB">
        <authorList>
            <consortium name="WormBaseParasite"/>
        </authorList>
    </citation>
    <scope>IDENTIFICATION</scope>
</reference>